<dbReference type="AlphaFoldDB" id="A0A3S4CM88"/>
<keyword evidence="2" id="KW-1185">Reference proteome</keyword>
<dbReference type="RefSeq" id="WP_241232877.1">
    <property type="nucleotide sequence ID" value="NZ_UZWE01000060.1"/>
</dbReference>
<name>A0A3S4CM88_9RHOB</name>
<dbReference type="EMBL" id="UZWE01000060">
    <property type="protein sequence ID" value="VDS10358.1"/>
    <property type="molecule type" value="Genomic_DNA"/>
</dbReference>
<evidence type="ECO:0000313" key="1">
    <source>
        <dbReference type="EMBL" id="VDS10358.1"/>
    </source>
</evidence>
<proteinExistence type="predicted"/>
<sequence>MKFQFIAGYQGSLSRSHLCRMTGVTDRGLRAWLRRPPSIRQRPDMVILAHIREQHRLSLGSYGRPCQAAGERDANRIPLEFVAVYRCHILSP</sequence>
<protein>
    <submittedName>
        <fullName evidence="1">Uncharacterized protein</fullName>
    </submittedName>
</protein>
<dbReference type="Proteomes" id="UP000270743">
    <property type="component" value="Unassembled WGS sequence"/>
</dbReference>
<accession>A0A3S4CM88</accession>
<gene>
    <name evidence="1" type="ORF">PARHAE_03572</name>
</gene>
<evidence type="ECO:0000313" key="2">
    <source>
        <dbReference type="Proteomes" id="UP000270743"/>
    </source>
</evidence>
<organism evidence="1 2">
    <name type="scientific">Paracoccus haematequi</name>
    <dbReference type="NCBI Taxonomy" id="2491866"/>
    <lineage>
        <taxon>Bacteria</taxon>
        <taxon>Pseudomonadati</taxon>
        <taxon>Pseudomonadota</taxon>
        <taxon>Alphaproteobacteria</taxon>
        <taxon>Rhodobacterales</taxon>
        <taxon>Paracoccaceae</taxon>
        <taxon>Paracoccus</taxon>
    </lineage>
</organism>
<reference evidence="1 2" key="1">
    <citation type="submission" date="2018-12" db="EMBL/GenBank/DDBJ databases">
        <authorList>
            <person name="Criscuolo A."/>
        </authorList>
    </citation>
    <scope>NUCLEOTIDE SEQUENCE [LARGE SCALE GENOMIC DNA]</scope>
    <source>
        <strain evidence="1">ACIP1116241</strain>
    </source>
</reference>